<protein>
    <submittedName>
        <fullName evidence="1">Uncharacterized protein</fullName>
    </submittedName>
</protein>
<proteinExistence type="predicted"/>
<dbReference type="AlphaFoldDB" id="A0A0A9BBL2"/>
<organism evidence="1">
    <name type="scientific">Arundo donax</name>
    <name type="common">Giant reed</name>
    <name type="synonym">Donax arundinaceus</name>
    <dbReference type="NCBI Taxonomy" id="35708"/>
    <lineage>
        <taxon>Eukaryota</taxon>
        <taxon>Viridiplantae</taxon>
        <taxon>Streptophyta</taxon>
        <taxon>Embryophyta</taxon>
        <taxon>Tracheophyta</taxon>
        <taxon>Spermatophyta</taxon>
        <taxon>Magnoliopsida</taxon>
        <taxon>Liliopsida</taxon>
        <taxon>Poales</taxon>
        <taxon>Poaceae</taxon>
        <taxon>PACMAD clade</taxon>
        <taxon>Arundinoideae</taxon>
        <taxon>Arundineae</taxon>
        <taxon>Arundo</taxon>
    </lineage>
</organism>
<accession>A0A0A9BBL2</accession>
<evidence type="ECO:0000313" key="1">
    <source>
        <dbReference type="EMBL" id="JAD56677.1"/>
    </source>
</evidence>
<name>A0A0A9BBL2_ARUDO</name>
<sequence length="67" mass="7791">MVLLSKLLPNSHLKDKWYRNMRLACTQLIMMDFPATSHPPLRHARCDCGFQERMGGVKSRFTQLNLS</sequence>
<reference evidence="1" key="2">
    <citation type="journal article" date="2015" name="Data Brief">
        <title>Shoot transcriptome of the giant reed, Arundo donax.</title>
        <authorList>
            <person name="Barrero R.A."/>
            <person name="Guerrero F.D."/>
            <person name="Moolhuijzen P."/>
            <person name="Goolsby J.A."/>
            <person name="Tidwell J."/>
            <person name="Bellgard S.E."/>
            <person name="Bellgard M.I."/>
        </authorList>
    </citation>
    <scope>NUCLEOTIDE SEQUENCE</scope>
    <source>
        <tissue evidence="1">Shoot tissue taken approximately 20 cm above the soil surface</tissue>
    </source>
</reference>
<dbReference type="EMBL" id="GBRH01241218">
    <property type="protein sequence ID" value="JAD56677.1"/>
    <property type="molecule type" value="Transcribed_RNA"/>
</dbReference>
<reference evidence="1" key="1">
    <citation type="submission" date="2014-09" db="EMBL/GenBank/DDBJ databases">
        <authorList>
            <person name="Magalhaes I.L.F."/>
            <person name="Oliveira U."/>
            <person name="Santos F.R."/>
            <person name="Vidigal T.H.D.A."/>
            <person name="Brescovit A.D."/>
            <person name="Santos A.J."/>
        </authorList>
    </citation>
    <scope>NUCLEOTIDE SEQUENCE</scope>
    <source>
        <tissue evidence="1">Shoot tissue taken approximately 20 cm above the soil surface</tissue>
    </source>
</reference>